<feature type="compositionally biased region" description="Basic residues" evidence="1">
    <location>
        <begin position="42"/>
        <end position="57"/>
    </location>
</feature>
<dbReference type="HOGENOM" id="CLU_010758_0_0_7"/>
<dbReference type="PANTHER" id="PTHR32432">
    <property type="entry name" value="CELL DIVISION PROTEIN FTSA-RELATED"/>
    <property type="match status" value="1"/>
</dbReference>
<dbReference type="PANTHER" id="PTHR32432:SF3">
    <property type="entry name" value="ETHANOLAMINE UTILIZATION PROTEIN EUTJ"/>
    <property type="match status" value="1"/>
</dbReference>
<keyword evidence="2" id="KW-0472">Membrane</keyword>
<feature type="transmembrane region" description="Helical" evidence="2">
    <location>
        <begin position="559"/>
        <end position="577"/>
    </location>
</feature>
<dbReference type="SUPFAM" id="SSF53067">
    <property type="entry name" value="Actin-like ATPase domain"/>
    <property type="match status" value="1"/>
</dbReference>
<dbReference type="EMBL" id="CP001322">
    <property type="protein sequence ID" value="ACL06489.1"/>
    <property type="molecule type" value="Genomic_DNA"/>
</dbReference>
<name>B8FD58_DESAL</name>
<gene>
    <name evidence="3" type="ordered locus">Dalk_4812</name>
</gene>
<dbReference type="InterPro" id="IPR043129">
    <property type="entry name" value="ATPase_NBD"/>
</dbReference>
<evidence type="ECO:0008006" key="5">
    <source>
        <dbReference type="Google" id="ProtNLM"/>
    </source>
</evidence>
<feature type="region of interest" description="Disordered" evidence="1">
    <location>
        <begin position="1"/>
        <end position="59"/>
    </location>
</feature>
<keyword evidence="4" id="KW-1185">Reference proteome</keyword>
<reference evidence="3 4" key="1">
    <citation type="journal article" date="2012" name="Environ. Microbiol.">
        <title>The genome sequence of Desulfatibacillum alkenivorans AK-01: a blueprint for anaerobic alkane oxidation.</title>
        <authorList>
            <person name="Callaghan A.V."/>
            <person name="Morris B.E."/>
            <person name="Pereira I.A."/>
            <person name="McInerney M.J."/>
            <person name="Austin R.N."/>
            <person name="Groves J.T."/>
            <person name="Kukor J.J."/>
            <person name="Suflita J.M."/>
            <person name="Young L.Y."/>
            <person name="Zylstra G.J."/>
            <person name="Wawrik B."/>
        </authorList>
    </citation>
    <scope>NUCLEOTIDE SEQUENCE [LARGE SCALE GENOMIC DNA]</scope>
    <source>
        <strain evidence="3 4">AK-01</strain>
    </source>
</reference>
<keyword evidence="2" id="KW-0812">Transmembrane</keyword>
<dbReference type="AlphaFoldDB" id="B8FD58"/>
<feature type="compositionally biased region" description="Polar residues" evidence="1">
    <location>
        <begin position="311"/>
        <end position="325"/>
    </location>
</feature>
<dbReference type="Gene3D" id="3.30.420.40">
    <property type="match status" value="1"/>
</dbReference>
<evidence type="ECO:0000256" key="1">
    <source>
        <dbReference type="SAM" id="MobiDB-lite"/>
    </source>
</evidence>
<dbReference type="InterPro" id="IPR050696">
    <property type="entry name" value="FtsA/MreB"/>
</dbReference>
<protein>
    <recommendedName>
        <fullName evidence="5">Fimbrial assembly family protein</fullName>
    </recommendedName>
</protein>
<proteinExistence type="predicted"/>
<accession>B8FD58</accession>
<keyword evidence="2" id="KW-1133">Transmembrane helix</keyword>
<dbReference type="KEGG" id="dal:Dalk_4812"/>
<organism evidence="3 4">
    <name type="scientific">Desulfatibacillum aliphaticivorans</name>
    <dbReference type="NCBI Taxonomy" id="218208"/>
    <lineage>
        <taxon>Bacteria</taxon>
        <taxon>Pseudomonadati</taxon>
        <taxon>Thermodesulfobacteriota</taxon>
        <taxon>Desulfobacteria</taxon>
        <taxon>Desulfobacterales</taxon>
        <taxon>Desulfatibacillaceae</taxon>
        <taxon>Desulfatibacillum</taxon>
    </lineage>
</organism>
<evidence type="ECO:0000313" key="3">
    <source>
        <dbReference type="EMBL" id="ACL06489.1"/>
    </source>
</evidence>
<sequence>MNSRDEISSTEKLLNVIRGEEEEEASSKSASRRNASTQKSSSAKKKQKPSKPKKVRGGGKVVNVGVTFGRERLVLVKASQISEKRWRTMGRKIVPYPVGVNPSSPDFAAFLKSSLSDFCSGSSVQVWAAVPSQSVDIRRIFVPKVGRDELPEAVFWTFKKESPFDDAKVVFDFQVEGEVRDSGVLKIAVIAYTADRGEVNGLRDLFDKAGYPLAGLTAPPFFVQNLFRSGWLRAPDDAVAVLYVGDERTRIDIFSGSNLVLTRGIKAGIHSLSEALVESYNEQWRYSTLHMAEQKEEDFGQEITLELSPESMESVSETTGASSLESAPMQELVIESDSYDLPHELTMESSYQDEQTPEGVVEISPVEGPPPLPDSAVSRSETPAFETQAPAGPSFKESKEPQSLDLELARRVLLWETGESPPLESGDPGYGLSAEEVFDFTLSAADRLVRQLERTLTHFQNNPGSQRVSKILVSGLLSSHAPFKNYIGEQLGIKSEGVDPWAPGLPLSAGDEPPALESERACTAPALSLALSTNEQTPNLLYTHEQREAVERVNSINKMIIGVFLLLFIAAFGVYLIEEKAVDSRKAVIAGLNAELSQFGAAKDIGQVLVEASKVSKAYENVVENSMRFQSLAALNELARVSREMQPQRVELLGVTVDFQVVGAGKKSKNSKKDEQEDAVKPGMGLVLEGVVIGQRDVLEATLATFWMHLDNSPLFSEATIHKSEIQEYADDGEVLHFFMKLNVA</sequence>
<evidence type="ECO:0000256" key="2">
    <source>
        <dbReference type="SAM" id="Phobius"/>
    </source>
</evidence>
<dbReference type="RefSeq" id="WP_015949528.1">
    <property type="nucleotide sequence ID" value="NC_011768.1"/>
</dbReference>
<dbReference type="eggNOG" id="COG4972">
    <property type="taxonomic scope" value="Bacteria"/>
</dbReference>
<dbReference type="Proteomes" id="UP000000739">
    <property type="component" value="Chromosome"/>
</dbReference>
<feature type="region of interest" description="Disordered" evidence="1">
    <location>
        <begin position="306"/>
        <end position="328"/>
    </location>
</feature>
<feature type="region of interest" description="Disordered" evidence="1">
    <location>
        <begin position="348"/>
        <end position="402"/>
    </location>
</feature>
<feature type="compositionally biased region" description="Low complexity" evidence="1">
    <location>
        <begin position="27"/>
        <end position="41"/>
    </location>
</feature>
<evidence type="ECO:0000313" key="4">
    <source>
        <dbReference type="Proteomes" id="UP000000739"/>
    </source>
</evidence>